<keyword evidence="4" id="KW-0699">rRNA-binding</keyword>
<dbReference type="AlphaFoldDB" id="A0A6J5JVK7"/>
<dbReference type="InterPro" id="IPR036227">
    <property type="entry name" value="Ribosomal_uL15/eL18_sf"/>
</dbReference>
<comment type="subunit">
    <text evidence="4">Part of the 50S ribosomal subunit.</text>
</comment>
<accession>A0A6J5JVK7</accession>
<evidence type="ECO:0000256" key="2">
    <source>
        <dbReference type="ARBA" id="ARBA00022980"/>
    </source>
</evidence>
<keyword evidence="6" id="KW-1185">Reference proteome</keyword>
<keyword evidence="4" id="KW-0694">RNA-binding</keyword>
<evidence type="ECO:0000256" key="3">
    <source>
        <dbReference type="ARBA" id="ARBA00023274"/>
    </source>
</evidence>
<dbReference type="NCBIfam" id="TIGR01071">
    <property type="entry name" value="rplO_bact"/>
    <property type="match status" value="1"/>
</dbReference>
<dbReference type="PANTHER" id="PTHR12934:SF11">
    <property type="entry name" value="LARGE RIBOSOMAL SUBUNIT PROTEIN UL15M"/>
    <property type="match status" value="1"/>
</dbReference>
<evidence type="ECO:0000256" key="1">
    <source>
        <dbReference type="ARBA" id="ARBA00007320"/>
    </source>
</evidence>
<dbReference type="PANTHER" id="PTHR12934">
    <property type="entry name" value="50S RIBOSOMAL PROTEIN L15"/>
    <property type="match status" value="1"/>
</dbReference>
<evidence type="ECO:0000256" key="4">
    <source>
        <dbReference type="HAMAP-Rule" id="MF_01341"/>
    </source>
</evidence>
<dbReference type="InterPro" id="IPR005749">
    <property type="entry name" value="Ribosomal_uL15_bac-type"/>
</dbReference>
<sequence>MRLNSFKIRFVKKIRVGRGIGSGLGKTCGRGHKGHKSRTGYSRKIGFEGGQTPLHKRLPKFGFTSIKSNFFSEIPSHILNNFDFNFFDINLLKKLKVINNKIRFVKVVYSFPIVNPVFIKCNFISVSDRVLFNIKNVGGDVSGGGGI</sequence>
<comment type="function">
    <text evidence="4">Binds to the 23S rRNA.</text>
</comment>
<keyword evidence="3 4" id="KW-0687">Ribonucleoprotein</keyword>
<evidence type="ECO:0000313" key="6">
    <source>
        <dbReference type="Proteomes" id="UP000509549"/>
    </source>
</evidence>
<comment type="similarity">
    <text evidence="1 4">Belongs to the universal ribosomal protein uL15 family.</text>
</comment>
<reference evidence="5 6" key="1">
    <citation type="submission" date="2020-04" db="EMBL/GenBank/DDBJ databases">
        <authorList>
            <person name="Graf S J."/>
        </authorList>
    </citation>
    <scope>NUCLEOTIDE SEQUENCE [LARGE SCALE GENOMIC DNA]</scope>
    <source>
        <strain evidence="5">1</strain>
    </source>
</reference>
<dbReference type="RefSeq" id="WP_176604878.1">
    <property type="nucleotide sequence ID" value="NZ_LR794158.1"/>
</dbReference>
<name>A0A6J5JVK7_9GAMM</name>
<organism evidence="5 6">
    <name type="scientific">Candidatus Azoamicus ciliaticola</name>
    <dbReference type="NCBI Taxonomy" id="2652803"/>
    <lineage>
        <taxon>Bacteria</taxon>
        <taxon>Pseudomonadati</taxon>
        <taxon>Pseudomonadota</taxon>
        <taxon>Gammaproteobacteria</taxon>
        <taxon>Candidatus Azoamicaceae</taxon>
        <taxon>Candidatus Azoamicus</taxon>
    </lineage>
</organism>
<protein>
    <recommendedName>
        <fullName evidence="4">Large ribosomal subunit protein uL15</fullName>
    </recommendedName>
</protein>
<dbReference type="GO" id="GO:0022625">
    <property type="term" value="C:cytosolic large ribosomal subunit"/>
    <property type="evidence" value="ECO:0007669"/>
    <property type="project" value="TreeGrafter"/>
</dbReference>
<dbReference type="KEGG" id="acil:ESZ_00131"/>
<proteinExistence type="inferred from homology"/>
<dbReference type="GO" id="GO:0006412">
    <property type="term" value="P:translation"/>
    <property type="evidence" value="ECO:0007669"/>
    <property type="project" value="UniProtKB-UniRule"/>
</dbReference>
<keyword evidence="2 4" id="KW-0689">Ribosomal protein</keyword>
<dbReference type="Proteomes" id="UP000509549">
    <property type="component" value="Chromosome"/>
</dbReference>
<dbReference type="GO" id="GO:0003735">
    <property type="term" value="F:structural constituent of ribosome"/>
    <property type="evidence" value="ECO:0007669"/>
    <property type="project" value="InterPro"/>
</dbReference>
<dbReference type="InterPro" id="IPR030878">
    <property type="entry name" value="Ribosomal_uL15"/>
</dbReference>
<dbReference type="SUPFAM" id="SSF52080">
    <property type="entry name" value="Ribosomal proteins L15p and L18e"/>
    <property type="match status" value="1"/>
</dbReference>
<gene>
    <name evidence="4 5" type="primary">rplO</name>
    <name evidence="5" type="ORF">ESZ_00131</name>
</gene>
<dbReference type="HAMAP" id="MF_01341">
    <property type="entry name" value="Ribosomal_uL15"/>
    <property type="match status" value="1"/>
</dbReference>
<dbReference type="EMBL" id="LR794158">
    <property type="protein sequence ID" value="CAB3976348.1"/>
    <property type="molecule type" value="Genomic_DNA"/>
</dbReference>
<dbReference type="GO" id="GO:0019843">
    <property type="term" value="F:rRNA binding"/>
    <property type="evidence" value="ECO:0007669"/>
    <property type="project" value="UniProtKB-UniRule"/>
</dbReference>
<evidence type="ECO:0000313" key="5">
    <source>
        <dbReference type="EMBL" id="CAB3976348.1"/>
    </source>
</evidence>